<feature type="domain" description="Methyl-accepting transducer" evidence="10">
    <location>
        <begin position="374"/>
        <end position="545"/>
    </location>
</feature>
<dbReference type="Proteomes" id="UP000003039">
    <property type="component" value="Unassembled WGS sequence"/>
</dbReference>
<dbReference type="GO" id="GO:0020037">
    <property type="term" value="F:heme binding"/>
    <property type="evidence" value="ECO:0007669"/>
    <property type="project" value="InterPro"/>
</dbReference>
<dbReference type="Pfam" id="PF00015">
    <property type="entry name" value="MCPsignal"/>
    <property type="match status" value="1"/>
</dbReference>
<dbReference type="PANTHER" id="PTHR43531:SF14">
    <property type="entry name" value="METHYL-ACCEPTING CHEMOTAXIS PROTEIN I-RELATED"/>
    <property type="match status" value="1"/>
</dbReference>
<dbReference type="GO" id="GO:0046872">
    <property type="term" value="F:metal ion binding"/>
    <property type="evidence" value="ECO:0007669"/>
    <property type="project" value="UniProtKB-KW"/>
</dbReference>
<evidence type="ECO:0000256" key="4">
    <source>
        <dbReference type="ARBA" id="ARBA00023004"/>
    </source>
</evidence>
<dbReference type="Pfam" id="PF13442">
    <property type="entry name" value="Cytochrome_CBB3"/>
    <property type="match status" value="1"/>
</dbReference>
<feature type="signal peptide" evidence="9">
    <location>
        <begin position="1"/>
        <end position="17"/>
    </location>
</feature>
<feature type="domain" description="Cytochrome c" evidence="11">
    <location>
        <begin position="125"/>
        <end position="212"/>
    </location>
</feature>
<dbReference type="GO" id="GO:0004888">
    <property type="term" value="F:transmembrane signaling receptor activity"/>
    <property type="evidence" value="ECO:0007669"/>
    <property type="project" value="InterPro"/>
</dbReference>
<keyword evidence="1" id="KW-0488">Methylation</keyword>
<feature type="chain" id="PRO_5002863277" evidence="9">
    <location>
        <begin position="18"/>
        <end position="639"/>
    </location>
</feature>
<keyword evidence="3 7" id="KW-0479">Metal-binding</keyword>
<evidence type="ECO:0000259" key="11">
    <source>
        <dbReference type="PROSITE" id="PS51007"/>
    </source>
</evidence>
<comment type="similarity">
    <text evidence="5">Belongs to the methyl-accepting chemotaxis (MCP) protein family.</text>
</comment>
<dbReference type="InterPro" id="IPR036909">
    <property type="entry name" value="Cyt_c-like_dom_sf"/>
</dbReference>
<evidence type="ECO:0000256" key="7">
    <source>
        <dbReference type="PROSITE-ProRule" id="PRU00433"/>
    </source>
</evidence>
<accession>B7WXD5</accession>
<keyword evidence="4 7" id="KW-0408">Iron</keyword>
<dbReference type="GO" id="GO:0007165">
    <property type="term" value="P:signal transduction"/>
    <property type="evidence" value="ECO:0007669"/>
    <property type="project" value="UniProtKB-KW"/>
</dbReference>
<dbReference type="InterPro" id="IPR004089">
    <property type="entry name" value="MCPsignal_dom"/>
</dbReference>
<organism evidence="12 13">
    <name type="scientific">Comamonas testosteroni (strain DSM 14576 / KF-1)</name>
    <name type="common">Pseudomonas testosteroni</name>
    <dbReference type="NCBI Taxonomy" id="399795"/>
    <lineage>
        <taxon>Bacteria</taxon>
        <taxon>Pseudomonadati</taxon>
        <taxon>Pseudomonadota</taxon>
        <taxon>Betaproteobacteria</taxon>
        <taxon>Burkholderiales</taxon>
        <taxon>Comamonadaceae</taxon>
        <taxon>Comamonas</taxon>
    </lineage>
</organism>
<sequence precursor="true">MALLLATYALISGPALAADSTETKAKQIWQLLDYVAVDYGGAVANGTVLKASEYAEMQEFVATAERQLGELPSKTDKARLLQQATELRRAVANKADPAIVAQLAHALSSAVQKAYPFPVAPAAVPDLARGAQLFQAQCAACHGMQGHGDGPLATSLNPKPTALAEHLRARERSLFALHQIISNGVPGTAMQGFGSLSDEDRWALAFFVGTLPYVQSDKTAGAKLWQTNGQARQTVANLEALTQTSEHVLADKLDEPSAKALTAYLRANPSALDANKPKGTAIAKAKLGESVVALQNGDRATAAKLALSAYLDGFEPVEPALATRNRPLFEQIEAAMVSYRALVANGTPAEVQAAHQQLHGLLDEADKVLAPSENDASTIAVQGGDVVAEVVETMKGINSSSSKIADIISVIDGIAFQTNILALNAAVEAARAGEQGRGFAVVAGEVRSLAGRSAEAAKEIKSLIAASVESVGQGSALVDKAGATMTEVVASIRRVTDIMGEISAASSEQSAGVSQVGEAVTQMDQATQQNAALVEEMAAAASALNTQAGEMVNAVAVFKLNATMATAGQHAPASPPVNTMPSSHVFKSASMPSKAPIKPSKSQGKLTATTVASKSTSSTSTAQQSPVNNGSSNDDWESF</sequence>
<dbReference type="CDD" id="cd11386">
    <property type="entry name" value="MCP_signal"/>
    <property type="match status" value="1"/>
</dbReference>
<dbReference type="InterPro" id="IPR051310">
    <property type="entry name" value="MCP_chemotaxis"/>
</dbReference>
<evidence type="ECO:0000313" key="12">
    <source>
        <dbReference type="EMBL" id="EED65958.1"/>
    </source>
</evidence>
<dbReference type="PANTHER" id="PTHR43531">
    <property type="entry name" value="PROTEIN ICFG"/>
    <property type="match status" value="1"/>
</dbReference>
<dbReference type="Gene3D" id="1.10.760.10">
    <property type="entry name" value="Cytochrome c-like domain"/>
    <property type="match status" value="1"/>
</dbReference>
<dbReference type="PROSITE" id="PS50111">
    <property type="entry name" value="CHEMOTAXIS_TRANSDUC_2"/>
    <property type="match status" value="1"/>
</dbReference>
<keyword evidence="9" id="KW-0732">Signal</keyword>
<feature type="compositionally biased region" description="Low complexity" evidence="8">
    <location>
        <begin position="607"/>
        <end position="625"/>
    </location>
</feature>
<evidence type="ECO:0000256" key="2">
    <source>
        <dbReference type="ARBA" id="ARBA00022617"/>
    </source>
</evidence>
<evidence type="ECO:0000256" key="5">
    <source>
        <dbReference type="ARBA" id="ARBA00029447"/>
    </source>
</evidence>
<dbReference type="InterPro" id="IPR009056">
    <property type="entry name" value="Cyt_c-like_dom"/>
</dbReference>
<name>B7WXD5_COMTK</name>
<dbReference type="EMBL" id="AAUJ02000001">
    <property type="protein sequence ID" value="EED65958.1"/>
    <property type="molecule type" value="Genomic_DNA"/>
</dbReference>
<dbReference type="RefSeq" id="WP_003052312.1">
    <property type="nucleotide sequence ID" value="NZ_AAUJ02000001.1"/>
</dbReference>
<evidence type="ECO:0000259" key="10">
    <source>
        <dbReference type="PROSITE" id="PS50111"/>
    </source>
</evidence>
<keyword evidence="2 7" id="KW-0349">Heme</keyword>
<dbReference type="SUPFAM" id="SSF58104">
    <property type="entry name" value="Methyl-accepting chemotaxis protein (MCP) signaling domain"/>
    <property type="match status" value="1"/>
</dbReference>
<dbReference type="eggNOG" id="COG0840">
    <property type="taxonomic scope" value="Bacteria"/>
</dbReference>
<dbReference type="AlphaFoldDB" id="B7WXD5"/>
<evidence type="ECO:0000256" key="3">
    <source>
        <dbReference type="ARBA" id="ARBA00022723"/>
    </source>
</evidence>
<comment type="caution">
    <text evidence="12">The sequence shown here is derived from an EMBL/GenBank/DDBJ whole genome shotgun (WGS) entry which is preliminary data.</text>
</comment>
<dbReference type="SMART" id="SM00283">
    <property type="entry name" value="MA"/>
    <property type="match status" value="1"/>
</dbReference>
<protein>
    <submittedName>
        <fullName evidence="12">Methyl-accepting chemotaxis sensory transducer</fullName>
    </submittedName>
</protein>
<dbReference type="InterPro" id="IPR004090">
    <property type="entry name" value="Chemotax_Me-accpt_rcpt"/>
</dbReference>
<dbReference type="GO" id="GO:0009055">
    <property type="term" value="F:electron transfer activity"/>
    <property type="evidence" value="ECO:0007669"/>
    <property type="project" value="InterPro"/>
</dbReference>
<evidence type="ECO:0000256" key="9">
    <source>
        <dbReference type="SAM" id="SignalP"/>
    </source>
</evidence>
<feature type="region of interest" description="Disordered" evidence="8">
    <location>
        <begin position="568"/>
        <end position="639"/>
    </location>
</feature>
<keyword evidence="6" id="KW-0807">Transducer</keyword>
<evidence type="ECO:0000256" key="8">
    <source>
        <dbReference type="SAM" id="MobiDB-lite"/>
    </source>
</evidence>
<dbReference type="Gene3D" id="1.10.287.950">
    <property type="entry name" value="Methyl-accepting chemotaxis protein"/>
    <property type="match status" value="1"/>
</dbReference>
<evidence type="ECO:0000313" key="13">
    <source>
        <dbReference type="Proteomes" id="UP000003039"/>
    </source>
</evidence>
<reference evidence="12 13" key="1">
    <citation type="journal article" date="2004" name="Appl. Environ. Microbiol.">
        <title>Mineralization of individual congeners of linear alkylbenzenesulfonate by defined pairs of heterotrophic bacteria.</title>
        <authorList>
            <person name="Schleheck D."/>
            <person name="Knepper T.P."/>
            <person name="Fischer K."/>
            <person name="Cook A.M."/>
        </authorList>
    </citation>
    <scope>NUCLEOTIDE SEQUENCE [LARGE SCALE GENOMIC DNA]</scope>
    <source>
        <strain evidence="13">DSM 14576 / KF-1</strain>
    </source>
</reference>
<dbReference type="PRINTS" id="PR00260">
    <property type="entry name" value="CHEMTRNSDUCR"/>
</dbReference>
<evidence type="ECO:0000256" key="6">
    <source>
        <dbReference type="PROSITE-ProRule" id="PRU00284"/>
    </source>
</evidence>
<dbReference type="SUPFAM" id="SSF46626">
    <property type="entry name" value="Cytochrome c"/>
    <property type="match status" value="1"/>
</dbReference>
<dbReference type="GO" id="GO:0005886">
    <property type="term" value="C:plasma membrane"/>
    <property type="evidence" value="ECO:0007669"/>
    <property type="project" value="TreeGrafter"/>
</dbReference>
<dbReference type="eggNOG" id="COG2010">
    <property type="taxonomic scope" value="Bacteria"/>
</dbReference>
<gene>
    <name evidence="12" type="ORF">CtesDRAFT_PD0904</name>
</gene>
<evidence type="ECO:0000256" key="1">
    <source>
        <dbReference type="ARBA" id="ARBA00022481"/>
    </source>
</evidence>
<dbReference type="GO" id="GO:0006935">
    <property type="term" value="P:chemotaxis"/>
    <property type="evidence" value="ECO:0007669"/>
    <property type="project" value="InterPro"/>
</dbReference>
<proteinExistence type="inferred from homology"/>
<dbReference type="PROSITE" id="PS51007">
    <property type="entry name" value="CYTC"/>
    <property type="match status" value="1"/>
</dbReference>